<evidence type="ECO:0000313" key="2">
    <source>
        <dbReference type="EMBL" id="KUO18230.1"/>
    </source>
</evidence>
<dbReference type="OrthoDB" id="4552613at2"/>
<evidence type="ECO:0000313" key="3">
    <source>
        <dbReference type="Proteomes" id="UP000053260"/>
    </source>
</evidence>
<name>A0A124IEG7_9ACTN</name>
<dbReference type="AlphaFoldDB" id="A0A124IEG7"/>
<organism evidence="2 3">
    <name type="scientific">Streptomyces dysideae</name>
    <dbReference type="NCBI Taxonomy" id="909626"/>
    <lineage>
        <taxon>Bacteria</taxon>
        <taxon>Bacillati</taxon>
        <taxon>Actinomycetota</taxon>
        <taxon>Actinomycetes</taxon>
        <taxon>Kitasatosporales</taxon>
        <taxon>Streptomycetaceae</taxon>
        <taxon>Streptomyces</taxon>
    </lineage>
</organism>
<keyword evidence="3" id="KW-1185">Reference proteome</keyword>
<proteinExistence type="predicted"/>
<sequence>MSRIAEVIVLALGNSDEVMEPLLQYDDQRSWKGRFVPIPSSLGGGTMYGWASEFIRVGSRTGLLKHLESLPWDRPESVQVLIHDEEDDCFGLWMIRDGRLVEIPIPGTERFHAPAPETFECVPSPGYLVRTDQGEGHWRPDQTPEHLRDPRPAW</sequence>
<dbReference type="Proteomes" id="UP000053260">
    <property type="component" value="Unassembled WGS sequence"/>
</dbReference>
<comment type="caution">
    <text evidence="2">The sequence shown here is derived from an EMBL/GenBank/DDBJ whole genome shotgun (WGS) entry which is preliminary data.</text>
</comment>
<evidence type="ECO:0000256" key="1">
    <source>
        <dbReference type="SAM" id="MobiDB-lite"/>
    </source>
</evidence>
<protein>
    <submittedName>
        <fullName evidence="2">Uncharacterized protein</fullName>
    </submittedName>
</protein>
<feature type="region of interest" description="Disordered" evidence="1">
    <location>
        <begin position="131"/>
        <end position="154"/>
    </location>
</feature>
<accession>A0A124IEG7</accession>
<gene>
    <name evidence="2" type="ORF">AQJ91_26160</name>
</gene>
<dbReference type="EMBL" id="LMXB01000067">
    <property type="protein sequence ID" value="KUO18230.1"/>
    <property type="molecule type" value="Genomic_DNA"/>
</dbReference>
<dbReference type="RefSeq" id="WP_067026362.1">
    <property type="nucleotide sequence ID" value="NZ_KQ949092.1"/>
</dbReference>
<feature type="compositionally biased region" description="Basic and acidic residues" evidence="1">
    <location>
        <begin position="132"/>
        <end position="154"/>
    </location>
</feature>
<reference evidence="2 3" key="1">
    <citation type="submission" date="2015-10" db="EMBL/GenBank/DDBJ databases">
        <title>Draft genome sequence of Streptomyces sp. RV15, isolated from a marine sponge.</title>
        <authorList>
            <person name="Ruckert C."/>
            <person name="Abdelmohsen U.R."/>
            <person name="Winkler A."/>
            <person name="Hentschel U."/>
            <person name="Kalinowski J."/>
            <person name="Kampfer P."/>
            <person name="Glaeser S."/>
        </authorList>
    </citation>
    <scope>NUCLEOTIDE SEQUENCE [LARGE SCALE GENOMIC DNA]</scope>
    <source>
        <strain evidence="2 3">RV15</strain>
    </source>
</reference>